<gene>
    <name evidence="1" type="ORF">GGE12_004396</name>
</gene>
<sequence length="184" mass="20588">MVTSMPSNASLDAMFANMRDYRSLASRSSTNVQAADLGLELSNARATFKLLVSQVSMHLGIAWLHKLFSQIDSLLDLEEWDPRDPPPKAETARTFIRMLLVLKVARKPGLGISNSGNLIAAWTTGPNRLTVECFPNDRVRWVLTRHQNSEVERAAGEGKIDRLKSFIAPYDPSVWFEYGEQLPA</sequence>
<reference evidence="1 2" key="1">
    <citation type="submission" date="2020-08" db="EMBL/GenBank/DDBJ databases">
        <title>Genomic Encyclopedia of Type Strains, Phase IV (KMG-V): Genome sequencing to study the core and pangenomes of soil and plant-associated prokaryotes.</title>
        <authorList>
            <person name="Whitman W."/>
        </authorList>
    </citation>
    <scope>NUCLEOTIDE SEQUENCE [LARGE SCALE GENOMIC DNA]</scope>
    <source>
        <strain evidence="1 2">SEMIA 402</strain>
    </source>
</reference>
<dbReference type="AlphaFoldDB" id="A0A7W6RQC0"/>
<accession>A0A7W6RQC0</accession>
<dbReference type="Proteomes" id="UP000533641">
    <property type="component" value="Unassembled WGS sequence"/>
</dbReference>
<evidence type="ECO:0000313" key="1">
    <source>
        <dbReference type="EMBL" id="MBB4276599.1"/>
    </source>
</evidence>
<dbReference type="RefSeq" id="WP_183927342.1">
    <property type="nucleotide sequence ID" value="NZ_JACIGM010000009.1"/>
</dbReference>
<comment type="caution">
    <text evidence="1">The sequence shown here is derived from an EMBL/GenBank/DDBJ whole genome shotgun (WGS) entry which is preliminary data.</text>
</comment>
<name>A0A7W6RQC0_9HYPH</name>
<organism evidence="1 2">
    <name type="scientific">Rhizobium mongolense</name>
    <dbReference type="NCBI Taxonomy" id="57676"/>
    <lineage>
        <taxon>Bacteria</taxon>
        <taxon>Pseudomonadati</taxon>
        <taxon>Pseudomonadota</taxon>
        <taxon>Alphaproteobacteria</taxon>
        <taxon>Hyphomicrobiales</taxon>
        <taxon>Rhizobiaceae</taxon>
        <taxon>Rhizobium/Agrobacterium group</taxon>
        <taxon>Rhizobium</taxon>
    </lineage>
</organism>
<protein>
    <submittedName>
        <fullName evidence="1">Uncharacterized protein</fullName>
    </submittedName>
</protein>
<dbReference type="EMBL" id="JACIGM010000009">
    <property type="protein sequence ID" value="MBB4276599.1"/>
    <property type="molecule type" value="Genomic_DNA"/>
</dbReference>
<evidence type="ECO:0000313" key="2">
    <source>
        <dbReference type="Proteomes" id="UP000533641"/>
    </source>
</evidence>
<proteinExistence type="predicted"/>